<dbReference type="Proteomes" id="UP001396334">
    <property type="component" value="Unassembled WGS sequence"/>
</dbReference>
<name>A0ABR2RBX2_9ROSI</name>
<dbReference type="EMBL" id="JBBPBN010000024">
    <property type="protein sequence ID" value="KAK9010458.1"/>
    <property type="molecule type" value="Genomic_DNA"/>
</dbReference>
<sequence length="86" mass="8932">MAKNSREIVSWSSYGVTNVMQYKLNGLDDLVGEGMAMDEGGVKEDGVNVSMAAAGSSNTVNPVEDPLVKNVESPAALSNASKVVAE</sequence>
<reference evidence="1 2" key="1">
    <citation type="journal article" date="2024" name="G3 (Bethesda)">
        <title>Genome assembly of Hibiscus sabdariffa L. provides insights into metabolisms of medicinal natural products.</title>
        <authorList>
            <person name="Kim T."/>
        </authorList>
    </citation>
    <scope>NUCLEOTIDE SEQUENCE [LARGE SCALE GENOMIC DNA]</scope>
    <source>
        <strain evidence="1">TK-2024</strain>
        <tissue evidence="1">Old leaves</tissue>
    </source>
</reference>
<protein>
    <submittedName>
        <fullName evidence="1">Uncharacterized protein</fullName>
    </submittedName>
</protein>
<comment type="caution">
    <text evidence="1">The sequence shown here is derived from an EMBL/GenBank/DDBJ whole genome shotgun (WGS) entry which is preliminary data.</text>
</comment>
<organism evidence="1 2">
    <name type="scientific">Hibiscus sabdariffa</name>
    <name type="common">roselle</name>
    <dbReference type="NCBI Taxonomy" id="183260"/>
    <lineage>
        <taxon>Eukaryota</taxon>
        <taxon>Viridiplantae</taxon>
        <taxon>Streptophyta</taxon>
        <taxon>Embryophyta</taxon>
        <taxon>Tracheophyta</taxon>
        <taxon>Spermatophyta</taxon>
        <taxon>Magnoliopsida</taxon>
        <taxon>eudicotyledons</taxon>
        <taxon>Gunneridae</taxon>
        <taxon>Pentapetalae</taxon>
        <taxon>rosids</taxon>
        <taxon>malvids</taxon>
        <taxon>Malvales</taxon>
        <taxon>Malvaceae</taxon>
        <taxon>Malvoideae</taxon>
        <taxon>Hibiscus</taxon>
    </lineage>
</organism>
<proteinExistence type="predicted"/>
<gene>
    <name evidence="1" type="ORF">V6N11_036966</name>
</gene>
<evidence type="ECO:0000313" key="2">
    <source>
        <dbReference type="Proteomes" id="UP001396334"/>
    </source>
</evidence>
<evidence type="ECO:0000313" key="1">
    <source>
        <dbReference type="EMBL" id="KAK9010458.1"/>
    </source>
</evidence>
<keyword evidence="2" id="KW-1185">Reference proteome</keyword>
<accession>A0ABR2RBX2</accession>